<sequence length="363" mass="41515">MRKAMKILFVFFVPSGGMETLNRLRCQALKKRGIECHCLYFMHGAGMQNYNDTPTFFTNEDQKIQHIVAQGSYAAIIVVSAYEFVQKLREFGYEGLIIFEVQGYGEMGAAHKELTKAAPHLLPHANALLNPKTPYISDIFSTLFPHMRKYEFNNCLDTKAFTYRSLPKKPFPIIAWIGRLEERDNKNWREFLIIGHHLLQHNPKIQLWMFEDANLASPEERVQFEQMVHTLQLNQHLVLQSNVPNRQMPDYFSMIGDSGGMYCCTSKSEGGPFAVLEAMSCRCPVLTTDSSGVRSSVLPHVTGIYYTLGNIQEAVYFALQLMRNDSLRHTIVDNAQKHVKAHFSIEQYCSQFIAMLQDLGAKK</sequence>
<proteinExistence type="predicted"/>
<gene>
    <name evidence="2" type="ORF">LQV63_22815</name>
</gene>
<protein>
    <submittedName>
        <fullName evidence="2">Glycosyltransferase</fullName>
    </submittedName>
</protein>
<dbReference type="Pfam" id="PF00534">
    <property type="entry name" value="Glycos_transf_1"/>
    <property type="match status" value="1"/>
</dbReference>
<reference evidence="2 3" key="1">
    <citation type="submission" date="2021-11" db="EMBL/GenBank/DDBJ databases">
        <title>Draft genome sequence of Paenibacillus profundus YoMME, a new Gram-positive bacteria with exoelectrogenic properties.</title>
        <authorList>
            <person name="Hubenova Y."/>
            <person name="Hubenova E."/>
            <person name="Manasiev Y."/>
            <person name="Peykov S."/>
            <person name="Mitov M."/>
        </authorList>
    </citation>
    <scope>NUCLEOTIDE SEQUENCE [LARGE SCALE GENOMIC DNA]</scope>
    <source>
        <strain evidence="2 3">YoMME</strain>
    </source>
</reference>
<dbReference type="PANTHER" id="PTHR12526">
    <property type="entry name" value="GLYCOSYLTRANSFERASE"/>
    <property type="match status" value="1"/>
</dbReference>
<evidence type="ECO:0000313" key="2">
    <source>
        <dbReference type="EMBL" id="MCE5172118.1"/>
    </source>
</evidence>
<comment type="caution">
    <text evidence="2">The sequence shown here is derived from an EMBL/GenBank/DDBJ whole genome shotgun (WGS) entry which is preliminary data.</text>
</comment>
<evidence type="ECO:0000313" key="3">
    <source>
        <dbReference type="Proteomes" id="UP001199916"/>
    </source>
</evidence>
<dbReference type="Gene3D" id="3.40.50.2000">
    <property type="entry name" value="Glycogen Phosphorylase B"/>
    <property type="match status" value="1"/>
</dbReference>
<dbReference type="EMBL" id="JAJNBZ010000024">
    <property type="protein sequence ID" value="MCE5172118.1"/>
    <property type="molecule type" value="Genomic_DNA"/>
</dbReference>
<dbReference type="InterPro" id="IPR001296">
    <property type="entry name" value="Glyco_trans_1"/>
</dbReference>
<dbReference type="PANTHER" id="PTHR12526:SF630">
    <property type="entry name" value="GLYCOSYLTRANSFERASE"/>
    <property type="match status" value="1"/>
</dbReference>
<dbReference type="RefSeq" id="WP_233698397.1">
    <property type="nucleotide sequence ID" value="NZ_JAJNBZ010000024.1"/>
</dbReference>
<organism evidence="2 3">
    <name type="scientific">Paenibacillus profundus</name>
    <dbReference type="NCBI Taxonomy" id="1173085"/>
    <lineage>
        <taxon>Bacteria</taxon>
        <taxon>Bacillati</taxon>
        <taxon>Bacillota</taxon>
        <taxon>Bacilli</taxon>
        <taxon>Bacillales</taxon>
        <taxon>Paenibacillaceae</taxon>
        <taxon>Paenibacillus</taxon>
    </lineage>
</organism>
<dbReference type="CDD" id="cd03801">
    <property type="entry name" value="GT4_PimA-like"/>
    <property type="match status" value="1"/>
</dbReference>
<accession>A0ABS8YNT8</accession>
<dbReference type="Proteomes" id="UP001199916">
    <property type="component" value="Unassembled WGS sequence"/>
</dbReference>
<keyword evidence="3" id="KW-1185">Reference proteome</keyword>
<feature type="domain" description="Glycosyl transferase family 1" evidence="1">
    <location>
        <begin position="168"/>
        <end position="337"/>
    </location>
</feature>
<name>A0ABS8YNT8_9BACL</name>
<dbReference type="SUPFAM" id="SSF53756">
    <property type="entry name" value="UDP-Glycosyltransferase/glycogen phosphorylase"/>
    <property type="match status" value="1"/>
</dbReference>
<evidence type="ECO:0000259" key="1">
    <source>
        <dbReference type="Pfam" id="PF00534"/>
    </source>
</evidence>